<proteinExistence type="predicted"/>
<dbReference type="InterPro" id="IPR044699">
    <property type="entry name" value="MAKR6"/>
</dbReference>
<dbReference type="EMBL" id="OZ021737">
    <property type="protein sequence ID" value="CAK9318224.1"/>
    <property type="molecule type" value="Genomic_DNA"/>
</dbReference>
<accession>A0ABP0YCP8</accession>
<dbReference type="PANTHER" id="PTHR34576:SF2">
    <property type="entry name" value="MEMBRANE-ASSOCIATED KINASE REGULATOR 6-RELATED"/>
    <property type="match status" value="1"/>
</dbReference>
<feature type="region of interest" description="Disordered" evidence="1">
    <location>
        <begin position="107"/>
        <end position="129"/>
    </location>
</feature>
<name>A0ABP0YCP8_9ROSI</name>
<sequence>METSQPLSIDSFSYSWLVNIKPSLESSGNNSFRTSLDASDEASSFIEMDPRMPPSKRFFRNSQDFKFDFPVSPPSLTVVHADQLISNGCLVPFFIDPVKVQKYEDEDFDPNFPKSSHTENDVHPANSSDCSSMRKCRKLSKKVLQKYLSFFKPLYQRIRGHRSSSSKPENVGRRSKSMKNWEYSHEASPRISVAYSADDWRRSCDSESSIYEAVLHCKKSIALLDFLLFHHRSTVMGGFYQLCPSIVSVSTFSVGTEASHMRPVVMSHPSVTLLANKTD</sequence>
<dbReference type="PANTHER" id="PTHR34576">
    <property type="entry name" value="MEMBRANE-ASSOCIATED KINASE REGULATOR 6-RELATED"/>
    <property type="match status" value="1"/>
</dbReference>
<dbReference type="Proteomes" id="UP001642487">
    <property type="component" value="Chromosome 3"/>
</dbReference>
<gene>
    <name evidence="2" type="ORF">CITCOLO1_LOCUS10186</name>
</gene>
<organism evidence="2 3">
    <name type="scientific">Citrullus colocynthis</name>
    <name type="common">colocynth</name>
    <dbReference type="NCBI Taxonomy" id="252529"/>
    <lineage>
        <taxon>Eukaryota</taxon>
        <taxon>Viridiplantae</taxon>
        <taxon>Streptophyta</taxon>
        <taxon>Embryophyta</taxon>
        <taxon>Tracheophyta</taxon>
        <taxon>Spermatophyta</taxon>
        <taxon>Magnoliopsida</taxon>
        <taxon>eudicotyledons</taxon>
        <taxon>Gunneridae</taxon>
        <taxon>Pentapetalae</taxon>
        <taxon>rosids</taxon>
        <taxon>fabids</taxon>
        <taxon>Cucurbitales</taxon>
        <taxon>Cucurbitaceae</taxon>
        <taxon>Benincaseae</taxon>
        <taxon>Citrullus</taxon>
    </lineage>
</organism>
<evidence type="ECO:0000256" key="1">
    <source>
        <dbReference type="SAM" id="MobiDB-lite"/>
    </source>
</evidence>
<protein>
    <recommendedName>
        <fullName evidence="4">Membrane-associated kinase regulator 6</fullName>
    </recommendedName>
</protein>
<reference evidence="2 3" key="1">
    <citation type="submission" date="2024-03" db="EMBL/GenBank/DDBJ databases">
        <authorList>
            <person name="Gkanogiannis A."/>
            <person name="Becerra Lopez-Lavalle L."/>
        </authorList>
    </citation>
    <scope>NUCLEOTIDE SEQUENCE [LARGE SCALE GENOMIC DNA]</scope>
</reference>
<keyword evidence="3" id="KW-1185">Reference proteome</keyword>
<evidence type="ECO:0008006" key="4">
    <source>
        <dbReference type="Google" id="ProtNLM"/>
    </source>
</evidence>
<evidence type="ECO:0000313" key="3">
    <source>
        <dbReference type="Proteomes" id="UP001642487"/>
    </source>
</evidence>
<evidence type="ECO:0000313" key="2">
    <source>
        <dbReference type="EMBL" id="CAK9318224.1"/>
    </source>
</evidence>